<dbReference type="InterPro" id="IPR012472">
    <property type="entry name" value="MCP1_TM"/>
</dbReference>
<dbReference type="EMBL" id="RBVV01000016">
    <property type="protein sequence ID" value="RNJ59443.1"/>
    <property type="molecule type" value="Genomic_DNA"/>
</dbReference>
<name>A0A3M9YFU6_9PEZI</name>
<feature type="compositionally biased region" description="Basic residues" evidence="1">
    <location>
        <begin position="190"/>
        <end position="199"/>
    </location>
</feature>
<feature type="transmembrane region" description="Helical" evidence="2">
    <location>
        <begin position="316"/>
        <end position="340"/>
    </location>
</feature>
<dbReference type="GO" id="GO:0007005">
    <property type="term" value="P:mitochondrion organization"/>
    <property type="evidence" value="ECO:0007669"/>
    <property type="project" value="TreeGrafter"/>
</dbReference>
<feature type="region of interest" description="Disordered" evidence="1">
    <location>
        <begin position="166"/>
        <end position="204"/>
    </location>
</feature>
<feature type="region of interest" description="Disordered" evidence="1">
    <location>
        <begin position="29"/>
        <end position="64"/>
    </location>
</feature>
<gene>
    <name evidence="4" type="ORF">D7B24_002448</name>
</gene>
<dbReference type="GeneID" id="39606137"/>
<dbReference type="GO" id="GO:0055088">
    <property type="term" value="P:lipid homeostasis"/>
    <property type="evidence" value="ECO:0007669"/>
    <property type="project" value="InterPro"/>
</dbReference>
<comment type="caution">
    <text evidence="4">The sequence shown here is derived from an EMBL/GenBank/DDBJ whole genome shotgun (WGS) entry which is preliminary data.</text>
</comment>
<dbReference type="InterPro" id="IPR039960">
    <property type="entry name" value="MCP1"/>
</dbReference>
<keyword evidence="2" id="KW-0472">Membrane</keyword>
<dbReference type="GO" id="GO:0005741">
    <property type="term" value="C:mitochondrial outer membrane"/>
    <property type="evidence" value="ECO:0007669"/>
    <property type="project" value="TreeGrafter"/>
</dbReference>
<feature type="compositionally biased region" description="Low complexity" evidence="1">
    <location>
        <begin position="173"/>
        <end position="189"/>
    </location>
</feature>
<evidence type="ECO:0000313" key="5">
    <source>
        <dbReference type="Proteomes" id="UP000267145"/>
    </source>
</evidence>
<feature type="transmembrane region" description="Helical" evidence="2">
    <location>
        <begin position="84"/>
        <end position="108"/>
    </location>
</feature>
<dbReference type="PANTHER" id="PTHR38409:SF1">
    <property type="entry name" value="MITOCHONDRIAL ADAPTER PROTEIN MCP1"/>
    <property type="match status" value="1"/>
</dbReference>
<feature type="transmembrane region" description="Helical" evidence="2">
    <location>
        <begin position="128"/>
        <end position="148"/>
    </location>
</feature>
<dbReference type="AlphaFoldDB" id="A0A3M9YFU6"/>
<keyword evidence="5" id="KW-1185">Reference proteome</keyword>
<protein>
    <recommendedName>
        <fullName evidence="3">Mitochondrial adapter protein MCP1 transmembrane domain-containing protein</fullName>
    </recommendedName>
</protein>
<evidence type="ECO:0000313" key="4">
    <source>
        <dbReference type="EMBL" id="RNJ59443.1"/>
    </source>
</evidence>
<reference evidence="4 5" key="1">
    <citation type="submission" date="2018-10" db="EMBL/GenBank/DDBJ databases">
        <title>Genome sequence of Verticillium nonalfalfae VnAa140.</title>
        <authorList>
            <person name="Stajich J.E."/>
            <person name="Kasson M.T."/>
        </authorList>
    </citation>
    <scope>NUCLEOTIDE SEQUENCE [LARGE SCALE GENOMIC DNA]</scope>
    <source>
        <strain evidence="4 5">VnAa140</strain>
    </source>
</reference>
<proteinExistence type="predicted"/>
<evidence type="ECO:0000256" key="1">
    <source>
        <dbReference type="SAM" id="MobiDB-lite"/>
    </source>
</evidence>
<dbReference type="RefSeq" id="XP_028497601.1">
    <property type="nucleotide sequence ID" value="XM_028636655.1"/>
</dbReference>
<keyword evidence="2" id="KW-1133">Transmembrane helix</keyword>
<dbReference type="PANTHER" id="PTHR38409">
    <property type="entry name" value="MDM10-COMPLEMENTING PROTEIN 1"/>
    <property type="match status" value="1"/>
</dbReference>
<accession>A0A3M9YFU6</accession>
<sequence length="362" mass="39090">MAYALHEQASQETLVSLLQLDPAPIESPYAEDEKHLQFSPEDDAEHTKPTTAGSPTPLGLSRSTSHASHNSIYYLTRIQKYSSYLIPVFTTIHLANTSLIPLITHSVPASETYLLQARELYQTALTEPLLVTLPIAAHIASGLALRLIRRSQNLARYGGSTPGMYALARSRTNSPSRHGNSSSSSSNTHSHSHSHHHVSNPRGKPQALRIWPPLSWIATSGYVLAGLVAAHACVNRLLPLYVEGDSSNIGLAYVAHGFARHPVVSWTAYVALIAATAGHTVWGAARWAGIAPVAMGWRGAGPRVEDKSVRRRRRRAWWGVQGAAVAVAALWAAGGLGVVARGGLTHGWVGKVYDGIYDVLPW</sequence>
<dbReference type="Pfam" id="PF07950">
    <property type="entry name" value="MCP1_TM"/>
    <property type="match status" value="1"/>
</dbReference>
<evidence type="ECO:0000259" key="3">
    <source>
        <dbReference type="Pfam" id="PF07950"/>
    </source>
</evidence>
<keyword evidence="2" id="KW-0812">Transmembrane</keyword>
<organism evidence="4 5">
    <name type="scientific">Verticillium nonalfalfae</name>
    <dbReference type="NCBI Taxonomy" id="1051616"/>
    <lineage>
        <taxon>Eukaryota</taxon>
        <taxon>Fungi</taxon>
        <taxon>Dikarya</taxon>
        <taxon>Ascomycota</taxon>
        <taxon>Pezizomycotina</taxon>
        <taxon>Sordariomycetes</taxon>
        <taxon>Hypocreomycetidae</taxon>
        <taxon>Glomerellales</taxon>
        <taxon>Plectosphaerellaceae</taxon>
        <taxon>Verticillium</taxon>
    </lineage>
</organism>
<evidence type="ECO:0000256" key="2">
    <source>
        <dbReference type="SAM" id="Phobius"/>
    </source>
</evidence>
<dbReference type="Proteomes" id="UP000267145">
    <property type="component" value="Unassembled WGS sequence"/>
</dbReference>
<feature type="domain" description="Mitochondrial adapter protein MCP1 transmembrane" evidence="3">
    <location>
        <begin position="227"/>
        <end position="343"/>
    </location>
</feature>